<gene>
    <name evidence="4" type="ORF">ACFP1G_06590</name>
</gene>
<accession>A0ABW1STP6</accession>
<evidence type="ECO:0000256" key="1">
    <source>
        <dbReference type="ARBA" id="ARBA00022630"/>
    </source>
</evidence>
<protein>
    <submittedName>
        <fullName evidence="4">Flavodoxin family protein</fullName>
    </submittedName>
</protein>
<organism evidence="4 5">
    <name type="scientific">Levilactobacillus tongjiangensis</name>
    <dbReference type="NCBI Taxonomy" id="2486023"/>
    <lineage>
        <taxon>Bacteria</taxon>
        <taxon>Bacillati</taxon>
        <taxon>Bacillota</taxon>
        <taxon>Bacilli</taxon>
        <taxon>Lactobacillales</taxon>
        <taxon>Lactobacillaceae</taxon>
        <taxon>Levilactobacillus</taxon>
    </lineage>
</organism>
<dbReference type="InterPro" id="IPR051796">
    <property type="entry name" value="ISF_SsuE-like"/>
</dbReference>
<evidence type="ECO:0000313" key="4">
    <source>
        <dbReference type="EMBL" id="MFC6207145.1"/>
    </source>
</evidence>
<feature type="domain" description="NADPH-dependent FMN reductase-like" evidence="3">
    <location>
        <begin position="1"/>
        <end position="118"/>
    </location>
</feature>
<keyword evidence="1" id="KW-0285">Flavoprotein</keyword>
<dbReference type="EMBL" id="JBHSSK010000021">
    <property type="protein sequence ID" value="MFC6207145.1"/>
    <property type="molecule type" value="Genomic_DNA"/>
</dbReference>
<dbReference type="Proteomes" id="UP001596254">
    <property type="component" value="Unassembled WGS sequence"/>
</dbReference>
<evidence type="ECO:0000259" key="3">
    <source>
        <dbReference type="Pfam" id="PF03358"/>
    </source>
</evidence>
<sequence>MTILLINGSPRKTGNTATLGDRLLTNLPYRTIHLADHQLNFVQDYRDTTHPQQDLTDDYETLMTQFAQATDIVLGTPVYWYGMTGQLKVFMDRWFDSFTNDFSFSGKRLYLLVVGADEPETKATGITQAVQESCDWLQMDFQGTATVTADGPSDVAKMAELPASVRRLRDILQQHQA</sequence>
<reference evidence="5" key="1">
    <citation type="journal article" date="2019" name="Int. J. Syst. Evol. Microbiol.">
        <title>The Global Catalogue of Microorganisms (GCM) 10K type strain sequencing project: providing services to taxonomists for standard genome sequencing and annotation.</title>
        <authorList>
            <consortium name="The Broad Institute Genomics Platform"/>
            <consortium name="The Broad Institute Genome Sequencing Center for Infectious Disease"/>
            <person name="Wu L."/>
            <person name="Ma J."/>
        </authorList>
    </citation>
    <scope>NUCLEOTIDE SEQUENCE [LARGE SCALE GENOMIC DNA]</scope>
    <source>
        <strain evidence="5">CCM 8905</strain>
    </source>
</reference>
<name>A0ABW1STP6_9LACO</name>
<dbReference type="PANTHER" id="PTHR43278">
    <property type="entry name" value="NAD(P)H-DEPENDENT FMN-CONTAINING OXIDOREDUCTASE YWQN-RELATED"/>
    <property type="match status" value="1"/>
</dbReference>
<dbReference type="SUPFAM" id="SSF52218">
    <property type="entry name" value="Flavoproteins"/>
    <property type="match status" value="1"/>
</dbReference>
<keyword evidence="5" id="KW-1185">Reference proteome</keyword>
<evidence type="ECO:0000313" key="5">
    <source>
        <dbReference type="Proteomes" id="UP001596254"/>
    </source>
</evidence>
<proteinExistence type="predicted"/>
<dbReference type="Gene3D" id="3.40.50.360">
    <property type="match status" value="1"/>
</dbReference>
<dbReference type="RefSeq" id="WP_125693259.1">
    <property type="nucleotide sequence ID" value="NZ_JBHSSK010000021.1"/>
</dbReference>
<comment type="caution">
    <text evidence="4">The sequence shown here is derived from an EMBL/GenBank/DDBJ whole genome shotgun (WGS) entry which is preliminary data.</text>
</comment>
<dbReference type="Pfam" id="PF03358">
    <property type="entry name" value="FMN_red"/>
    <property type="match status" value="1"/>
</dbReference>
<evidence type="ECO:0000256" key="2">
    <source>
        <dbReference type="ARBA" id="ARBA00022643"/>
    </source>
</evidence>
<dbReference type="InterPro" id="IPR029039">
    <property type="entry name" value="Flavoprotein-like_sf"/>
</dbReference>
<keyword evidence="2" id="KW-0288">FMN</keyword>
<dbReference type="PANTHER" id="PTHR43278:SF4">
    <property type="entry name" value="NAD(P)H-DEPENDENT FMN-CONTAINING OXIDOREDUCTASE YWQN-RELATED"/>
    <property type="match status" value="1"/>
</dbReference>
<dbReference type="InterPro" id="IPR005025">
    <property type="entry name" value="FMN_Rdtase-like_dom"/>
</dbReference>